<accession>A0ACC8XFR5</accession>
<organism evidence="1 2">
    <name type="scientific">Candidatus Epulonipiscium fishelsonii</name>
    <dbReference type="NCBI Taxonomy" id="77094"/>
    <lineage>
        <taxon>Bacteria</taxon>
        <taxon>Bacillati</taxon>
        <taxon>Bacillota</taxon>
        <taxon>Clostridia</taxon>
        <taxon>Lachnospirales</taxon>
        <taxon>Lachnospiraceae</taxon>
        <taxon>Candidatus Epulonipiscium</taxon>
    </lineage>
</organism>
<dbReference type="Proteomes" id="UP000188605">
    <property type="component" value="Unassembled WGS sequence"/>
</dbReference>
<comment type="caution">
    <text evidence="1">The sequence shown here is derived from an EMBL/GenBank/DDBJ whole genome shotgun (WGS) entry which is preliminary data.</text>
</comment>
<keyword evidence="2" id="KW-1185">Reference proteome</keyword>
<name>A0ACC8XFR5_9FIRM</name>
<gene>
    <name evidence="1" type="ORF">AN396_00525</name>
</gene>
<dbReference type="EMBL" id="LJDB01000022">
    <property type="protein sequence ID" value="ONI42087.1"/>
    <property type="molecule type" value="Genomic_DNA"/>
</dbReference>
<sequence length="904" mass="101607">MKNKKMLATFIASMMLFSGNVFAQDSQMTVSDNLISMVETEVIEINTTFDGKIEPEDVEFNFGGKSIDKWKTWNKEMNAYTGPNYIDVISIVTRPNKEGTQTEVNAELRFNLLYGVEDLSPRSVRVLYPEKVGNYDLEISADNQTFSEEIKLNAYDSLRTFDEIKPELDSIIANTKNMYISYESMGKSVEGRDQHMIIIGKDKAAVNTYLNKTSPTLLENPEKIQDEIEDHKAVVFINNIHPDENPGVTAQLDFLQNFTTQPTIEFKSLDEDNNEITKTLDPAKVLDEVILVLSITENPDGSYHNTRQNINGFDLNRDNSYQTQPETVGIVEQIVKWTPVSFLDLHGYVNSFLIEPCTPPHEQNYEYDLIEDYAIEQAHALGKAGISNTKYESYQIPLIDDVYRGEDGSWTDVWDDGSLAYTATFAQAHGALGHTVEIPDLHQASNDAMLYALYGAVDYVTENKDALLANLAEIYKRGINNEDSPSVDSHLINAKNEAIGRDRGENENFFPEYYVLPIDDELQKNPVEVYAMVEYLLRNGIKVDKLTEDTTICEDTYKEGSFVVDMHQAKRGYANAMLYAGDDVSDFPSIYAEVVNNFPASRGFNCYEIRTENAFGNNLCEIDEVDKPATTIEDKKGYYVVKNNSNDVIKAVNELLALNKEVYLLNKDSEINEAGDFLISKYNLSLVSDDYLLKVVEYTQPVEAKQIYEPVVLSEGIYSDFALNELGFNVVDEINDDVTVIVDENGTVPTLENGVDYVGVGDGVTKVAGALIPELKLFATEGLKNWEGLLKADYNPDSVLTSGYDDEEFVYSISGNWIEEVPEGVETLITVQDADDFYVAGWWPEHEKVKGKALAVSTDIEDSKVTLYTNSATNRAHQQNAYRLLANAIYQSSLSDNIETIEEN</sequence>
<reference evidence="1" key="1">
    <citation type="submission" date="2016-08" db="EMBL/GenBank/DDBJ databases">
        <authorList>
            <person name="Ngugi D.K."/>
            <person name="Miyake S."/>
            <person name="Stingl U."/>
        </authorList>
    </citation>
    <scope>NUCLEOTIDE SEQUENCE</scope>
    <source>
        <strain evidence="1">SCG-B11WGA-EpuloA1</strain>
    </source>
</reference>
<evidence type="ECO:0000313" key="1">
    <source>
        <dbReference type="EMBL" id="ONI42087.1"/>
    </source>
</evidence>
<proteinExistence type="predicted"/>
<evidence type="ECO:0000313" key="2">
    <source>
        <dbReference type="Proteomes" id="UP000188605"/>
    </source>
</evidence>
<protein>
    <submittedName>
        <fullName evidence="1">Uncharacterized protein</fullName>
    </submittedName>
</protein>